<evidence type="ECO:0000256" key="2">
    <source>
        <dbReference type="SAM" id="SignalP"/>
    </source>
</evidence>
<dbReference type="PANTHER" id="PTHR45867:SF3">
    <property type="entry name" value="ACID PHOSPHATASE TYPE 7"/>
    <property type="match status" value="1"/>
</dbReference>
<dbReference type="Proteomes" id="UP001381693">
    <property type="component" value="Unassembled WGS sequence"/>
</dbReference>
<feature type="chain" id="PRO_5042973979" description="Purple acid phosphatase N-terminal domain-containing protein" evidence="2">
    <location>
        <begin position="23"/>
        <end position="214"/>
    </location>
</feature>
<dbReference type="InterPro" id="IPR029052">
    <property type="entry name" value="Metallo-depent_PP-like"/>
</dbReference>
<organism evidence="4 5">
    <name type="scientific">Halocaridina rubra</name>
    <name type="common">Hawaiian red shrimp</name>
    <dbReference type="NCBI Taxonomy" id="373956"/>
    <lineage>
        <taxon>Eukaryota</taxon>
        <taxon>Metazoa</taxon>
        <taxon>Ecdysozoa</taxon>
        <taxon>Arthropoda</taxon>
        <taxon>Crustacea</taxon>
        <taxon>Multicrustacea</taxon>
        <taxon>Malacostraca</taxon>
        <taxon>Eumalacostraca</taxon>
        <taxon>Eucarida</taxon>
        <taxon>Decapoda</taxon>
        <taxon>Pleocyemata</taxon>
        <taxon>Caridea</taxon>
        <taxon>Atyoidea</taxon>
        <taxon>Atyidae</taxon>
        <taxon>Halocaridina</taxon>
    </lineage>
</organism>
<dbReference type="Gene3D" id="3.60.21.10">
    <property type="match status" value="1"/>
</dbReference>
<proteinExistence type="predicted"/>
<gene>
    <name evidence="4" type="ORF">SK128_005463</name>
</gene>
<evidence type="ECO:0000313" key="5">
    <source>
        <dbReference type="Proteomes" id="UP001381693"/>
    </source>
</evidence>
<dbReference type="InterPro" id="IPR015914">
    <property type="entry name" value="PAPs_N"/>
</dbReference>
<name>A0AAN8XHG7_HALRR</name>
<dbReference type="Pfam" id="PF16656">
    <property type="entry name" value="Pur_ac_phosph_N"/>
    <property type="match status" value="1"/>
</dbReference>
<evidence type="ECO:0000313" key="4">
    <source>
        <dbReference type="EMBL" id="KAK7084256.1"/>
    </source>
</evidence>
<evidence type="ECO:0000259" key="3">
    <source>
        <dbReference type="Pfam" id="PF16656"/>
    </source>
</evidence>
<dbReference type="PANTHER" id="PTHR45867">
    <property type="entry name" value="PURPLE ACID PHOSPHATASE"/>
    <property type="match status" value="1"/>
</dbReference>
<keyword evidence="1 2" id="KW-0732">Signal</keyword>
<evidence type="ECO:0000256" key="1">
    <source>
        <dbReference type="ARBA" id="ARBA00022729"/>
    </source>
</evidence>
<feature type="domain" description="Purple acid phosphatase N-terminal" evidence="3">
    <location>
        <begin position="28"/>
        <end position="119"/>
    </location>
</feature>
<comment type="caution">
    <text evidence="4">The sequence shown here is derived from an EMBL/GenBank/DDBJ whole genome shotgun (WGS) entry which is preliminary data.</text>
</comment>
<protein>
    <recommendedName>
        <fullName evidence="3">Purple acid phosphatase N-terminal domain-containing protein</fullName>
    </recommendedName>
</protein>
<dbReference type="GO" id="GO:0003993">
    <property type="term" value="F:acid phosphatase activity"/>
    <property type="evidence" value="ECO:0007669"/>
    <property type="project" value="InterPro"/>
</dbReference>
<accession>A0AAN8XHG7</accession>
<dbReference type="AlphaFoldDB" id="A0AAN8XHG7"/>
<reference evidence="4 5" key="1">
    <citation type="submission" date="2023-11" db="EMBL/GenBank/DDBJ databases">
        <title>Halocaridina rubra genome assembly.</title>
        <authorList>
            <person name="Smith C."/>
        </authorList>
    </citation>
    <scope>NUCLEOTIDE SEQUENCE [LARGE SCALE GENOMIC DNA]</scope>
    <source>
        <strain evidence="4">EP-1</strain>
        <tissue evidence="4">Whole</tissue>
    </source>
</reference>
<dbReference type="EMBL" id="JAXCGZ010002174">
    <property type="protein sequence ID" value="KAK7084256.1"/>
    <property type="molecule type" value="Genomic_DNA"/>
</dbReference>
<keyword evidence="5" id="KW-1185">Reference proteome</keyword>
<dbReference type="SUPFAM" id="SSF49363">
    <property type="entry name" value="Purple acid phosphatase, N-terminal domain"/>
    <property type="match status" value="1"/>
</dbReference>
<dbReference type="Gene3D" id="2.60.40.380">
    <property type="entry name" value="Purple acid phosphatase-like, N-terminal"/>
    <property type="match status" value="1"/>
</dbReference>
<dbReference type="InterPro" id="IPR008963">
    <property type="entry name" value="Purple_acid_Pase-like_N"/>
</dbReference>
<dbReference type="GO" id="GO:0046872">
    <property type="term" value="F:metal ion binding"/>
    <property type="evidence" value="ECO:0007669"/>
    <property type="project" value="InterPro"/>
</dbReference>
<sequence>MAHSAMVLRLCIFYSFILGIYGVNDYQPQQIHIAVGDVNQDMVISWVTTDQTPNSIVEYGTVDLNYTANGTQGNFTNIGLEMREMYLHEVVLSGLEPDTRYYYHCGSDMGWSSLYTFKTWKTGENWPVRVVMYGDLGAENAQSLPRLQTDVQRGMYDAVIHVGDFAYNMQDQTGGAGGLSRLAHGGSPKRLDGPSPGSVAFTWKRKAKWLWADL</sequence>
<feature type="signal peptide" evidence="2">
    <location>
        <begin position="1"/>
        <end position="22"/>
    </location>
</feature>